<protein>
    <recommendedName>
        <fullName evidence="2">Leucine-binding protein domain-containing protein</fullName>
    </recommendedName>
</protein>
<keyword evidence="4" id="KW-1185">Reference proteome</keyword>
<dbReference type="InterPro" id="IPR028082">
    <property type="entry name" value="Peripla_BP_I"/>
</dbReference>
<evidence type="ECO:0000256" key="1">
    <source>
        <dbReference type="ARBA" id="ARBA00022729"/>
    </source>
</evidence>
<organism evidence="3 4">
    <name type="scientific">Symbiodinium necroappetens</name>
    <dbReference type="NCBI Taxonomy" id="1628268"/>
    <lineage>
        <taxon>Eukaryota</taxon>
        <taxon>Sar</taxon>
        <taxon>Alveolata</taxon>
        <taxon>Dinophyceae</taxon>
        <taxon>Suessiales</taxon>
        <taxon>Symbiodiniaceae</taxon>
        <taxon>Symbiodinium</taxon>
    </lineage>
</organism>
<keyword evidence="1" id="KW-0732">Signal</keyword>
<evidence type="ECO:0000313" key="4">
    <source>
        <dbReference type="Proteomes" id="UP000601435"/>
    </source>
</evidence>
<evidence type="ECO:0000313" key="3">
    <source>
        <dbReference type="EMBL" id="CAE7252996.1"/>
    </source>
</evidence>
<dbReference type="InterPro" id="IPR051010">
    <property type="entry name" value="BCAA_transport"/>
</dbReference>
<dbReference type="Gene3D" id="3.40.50.2300">
    <property type="match status" value="2"/>
</dbReference>
<accession>A0A812LTQ3</accession>
<comment type="caution">
    <text evidence="3">The sequence shown here is derived from an EMBL/GenBank/DDBJ whole genome shotgun (WGS) entry which is preliminary data.</text>
</comment>
<proteinExistence type="predicted"/>
<dbReference type="OrthoDB" id="411221at2759"/>
<dbReference type="Pfam" id="PF13458">
    <property type="entry name" value="Peripla_BP_6"/>
    <property type="match status" value="1"/>
</dbReference>
<reference evidence="3" key="1">
    <citation type="submission" date="2021-02" db="EMBL/GenBank/DDBJ databases">
        <authorList>
            <person name="Dougan E. K."/>
            <person name="Rhodes N."/>
            <person name="Thang M."/>
            <person name="Chan C."/>
        </authorList>
    </citation>
    <scope>NUCLEOTIDE SEQUENCE</scope>
</reference>
<dbReference type="Proteomes" id="UP000601435">
    <property type="component" value="Unassembled WGS sequence"/>
</dbReference>
<feature type="domain" description="Leucine-binding protein" evidence="2">
    <location>
        <begin position="32"/>
        <end position="364"/>
    </location>
</feature>
<dbReference type="SUPFAM" id="SSF53822">
    <property type="entry name" value="Periplasmic binding protein-like I"/>
    <property type="match status" value="1"/>
</dbReference>
<dbReference type="EMBL" id="CAJNJA010010029">
    <property type="protein sequence ID" value="CAE7252996.1"/>
    <property type="molecule type" value="Genomic_DNA"/>
</dbReference>
<dbReference type="AlphaFoldDB" id="A0A812LTQ3"/>
<dbReference type="PANTHER" id="PTHR30483">
    <property type="entry name" value="LEUCINE-SPECIFIC-BINDING PROTEIN"/>
    <property type="match status" value="1"/>
</dbReference>
<dbReference type="InterPro" id="IPR028081">
    <property type="entry name" value="Leu-bd"/>
</dbReference>
<feature type="non-terminal residue" evidence="3">
    <location>
        <position position="415"/>
    </location>
</feature>
<evidence type="ECO:0000259" key="2">
    <source>
        <dbReference type="Pfam" id="PF13458"/>
    </source>
</evidence>
<sequence>EFHSIILRSSSRLTEPPVIIGSSAALDCCSRFMSFGRAFKQTYEIYIEWVQERGGLLVNGTWRPVEIRVGNDMSEAENVRAVFERHVHDGVNLWLSTYSSGLSLVAADVANSSGSLLVAHSASSTAITRDRPTVFNVNPPARNYMRGSFEALAASGIGTIAGFYEASGGPRAVCRPLQDLASEYNMTLLSNREIPFSANGSVVKDLVAGLKSERPDAVFGCVYEQVCHEFVEEMLEQQFEPKAVIFTVCVTSDSISQLGAKGRWLTGVTSWLPSMPHQSEETGFSAAEFGALYRSKYTEDPPYQAAAAWAAIVSLGRAVEMANSTEPAVVSAQLQRLDLETLYGRVSFDEHGQTPMNFKAVQLQEVGMPPAVVSPLHKAVAPLRLMPSSSERQCASEAVGDSMFRSLLRVTIMWF</sequence>
<dbReference type="PANTHER" id="PTHR30483:SF37">
    <property type="entry name" value="ABC TRANSPORTER SUBSTRATE-BINDING PROTEIN"/>
    <property type="match status" value="1"/>
</dbReference>
<name>A0A812LTQ3_9DINO</name>
<gene>
    <name evidence="3" type="ORF">SNEC2469_LOCUS5351</name>
</gene>